<keyword evidence="1" id="KW-1133">Transmembrane helix</keyword>
<dbReference type="NCBIfam" id="TIGR04294">
    <property type="entry name" value="pre_pil_HX9DG"/>
    <property type="match status" value="1"/>
</dbReference>
<dbReference type="InterPro" id="IPR011453">
    <property type="entry name" value="DUF1559"/>
</dbReference>
<dbReference type="Proteomes" id="UP000240009">
    <property type="component" value="Unassembled WGS sequence"/>
</dbReference>
<dbReference type="NCBIfam" id="TIGR02532">
    <property type="entry name" value="IV_pilin_GFxxxE"/>
    <property type="match status" value="1"/>
</dbReference>
<keyword evidence="1" id="KW-0812">Transmembrane</keyword>
<dbReference type="InterPro" id="IPR045584">
    <property type="entry name" value="Pilin-like"/>
</dbReference>
<evidence type="ECO:0000313" key="3">
    <source>
        <dbReference type="EMBL" id="PQO35704.1"/>
    </source>
</evidence>
<feature type="domain" description="DUF1559" evidence="2">
    <location>
        <begin position="34"/>
        <end position="294"/>
    </location>
</feature>
<dbReference type="Pfam" id="PF07963">
    <property type="entry name" value="N_methyl"/>
    <property type="match status" value="1"/>
</dbReference>
<evidence type="ECO:0000256" key="1">
    <source>
        <dbReference type="SAM" id="Phobius"/>
    </source>
</evidence>
<evidence type="ECO:0000259" key="2">
    <source>
        <dbReference type="Pfam" id="PF07596"/>
    </source>
</evidence>
<evidence type="ECO:0000313" key="4">
    <source>
        <dbReference type="Proteomes" id="UP000240009"/>
    </source>
</evidence>
<protein>
    <submittedName>
        <fullName evidence="3">Prepilin-type cleavage/methylation domain-containing protein</fullName>
    </submittedName>
</protein>
<dbReference type="Gene3D" id="3.30.700.10">
    <property type="entry name" value="Glycoprotein, Type 4 Pilin"/>
    <property type="match status" value="1"/>
</dbReference>
<organism evidence="3 4">
    <name type="scientific">Blastopirellula marina</name>
    <dbReference type="NCBI Taxonomy" id="124"/>
    <lineage>
        <taxon>Bacteria</taxon>
        <taxon>Pseudomonadati</taxon>
        <taxon>Planctomycetota</taxon>
        <taxon>Planctomycetia</taxon>
        <taxon>Pirellulales</taxon>
        <taxon>Pirellulaceae</taxon>
        <taxon>Blastopirellula</taxon>
    </lineage>
</organism>
<accession>A0A2S8FV37</accession>
<name>A0A2S8FV37_9BACT</name>
<keyword evidence="1" id="KW-0472">Membrane</keyword>
<gene>
    <name evidence="3" type="ORF">C5Y96_08600</name>
</gene>
<dbReference type="OrthoDB" id="209833at2"/>
<dbReference type="EMBL" id="PUIA01000026">
    <property type="protein sequence ID" value="PQO35704.1"/>
    <property type="molecule type" value="Genomic_DNA"/>
</dbReference>
<dbReference type="PANTHER" id="PTHR30093">
    <property type="entry name" value="GENERAL SECRETION PATHWAY PROTEIN G"/>
    <property type="match status" value="1"/>
</dbReference>
<reference evidence="3 4" key="1">
    <citation type="submission" date="2018-02" db="EMBL/GenBank/DDBJ databases">
        <title>Comparative genomes isolates from brazilian mangrove.</title>
        <authorList>
            <person name="Araujo J.E."/>
            <person name="Taketani R.G."/>
            <person name="Silva M.C.P."/>
            <person name="Loureco M.V."/>
            <person name="Andreote F.D."/>
        </authorList>
    </citation>
    <scope>NUCLEOTIDE SEQUENCE [LARGE SCALE GENOMIC DNA]</scope>
    <source>
        <strain evidence="3 4">HEX-2 MGV</strain>
    </source>
</reference>
<dbReference type="InterPro" id="IPR027558">
    <property type="entry name" value="Pre_pil_HX9DG_C"/>
</dbReference>
<proteinExistence type="predicted"/>
<dbReference type="SUPFAM" id="SSF54523">
    <property type="entry name" value="Pili subunits"/>
    <property type="match status" value="1"/>
</dbReference>
<dbReference type="RefSeq" id="WP_105352056.1">
    <property type="nucleotide sequence ID" value="NZ_PUIA01000026.1"/>
</dbReference>
<feature type="transmembrane region" description="Helical" evidence="1">
    <location>
        <begin position="12"/>
        <end position="33"/>
    </location>
</feature>
<sequence length="319" mass="34608">MKVRFGRSGFTLVELLVVIAIIGVLIALLLPAVQQAREAARRMQCTNNLKQFGLGLHNHHDTYGQFPVGYEFRSGFTDGDPTWGWAAFLMPFIEQETIYDAIDPKNQTLANAVANANDLAVMKTPLDIFRCPSDTGPDLNDQRKLAGQATAVSNYIGSNSSDLAARNDGIPGTNYGADGIFWENSDCNFADVTDGTSNTFAIGERSWNMNRRNGTGKANYYAGNIYGVEGRLVVGGSPVSTKTLYSVLGGTVRTINYARNDAYESSSFSSLHPGGVQFLFCDGSVQFIPDTVEFDSDNTPDTVLELLASRTDGRPVTIP</sequence>
<dbReference type="PANTHER" id="PTHR30093:SF2">
    <property type="entry name" value="TYPE II SECRETION SYSTEM PROTEIN H"/>
    <property type="match status" value="1"/>
</dbReference>
<dbReference type="PROSITE" id="PS00409">
    <property type="entry name" value="PROKAR_NTER_METHYL"/>
    <property type="match status" value="1"/>
</dbReference>
<dbReference type="InterPro" id="IPR012902">
    <property type="entry name" value="N_methyl_site"/>
</dbReference>
<dbReference type="AlphaFoldDB" id="A0A2S8FV37"/>
<dbReference type="Pfam" id="PF07596">
    <property type="entry name" value="SBP_bac_10"/>
    <property type="match status" value="1"/>
</dbReference>
<comment type="caution">
    <text evidence="3">The sequence shown here is derived from an EMBL/GenBank/DDBJ whole genome shotgun (WGS) entry which is preliminary data.</text>
</comment>